<dbReference type="GO" id="GO:0006270">
    <property type="term" value="P:DNA replication initiation"/>
    <property type="evidence" value="ECO:0007669"/>
    <property type="project" value="InterPro"/>
</dbReference>
<proteinExistence type="inferred from homology"/>
<dbReference type="InterPro" id="IPR010921">
    <property type="entry name" value="Trp_repressor/repl_initiator"/>
</dbReference>
<evidence type="ECO:0000256" key="2">
    <source>
        <dbReference type="ARBA" id="ARBA00022705"/>
    </source>
</evidence>
<keyword evidence="4 7" id="KW-0067">ATP-binding</keyword>
<dbReference type="EMBL" id="NPEX01000137">
    <property type="protein sequence ID" value="RAI42650.1"/>
    <property type="molecule type" value="Genomic_DNA"/>
</dbReference>
<name>A0A327KUR1_9BRAD</name>
<evidence type="ECO:0000256" key="8">
    <source>
        <dbReference type="RuleBase" id="RU004227"/>
    </source>
</evidence>
<comment type="similarity">
    <text evidence="8">Belongs to the DnaA family.</text>
</comment>
<dbReference type="InterPro" id="IPR027417">
    <property type="entry name" value="P-loop_NTPase"/>
</dbReference>
<evidence type="ECO:0000256" key="5">
    <source>
        <dbReference type="ARBA" id="ARBA00023121"/>
    </source>
</evidence>
<keyword evidence="12" id="KW-1185">Reference proteome</keyword>
<dbReference type="AlphaFoldDB" id="A0A327KUR1"/>
<accession>A0A327KUR1</accession>
<dbReference type="SMART" id="SM00760">
    <property type="entry name" value="Bac_DnaA_C"/>
    <property type="match status" value="1"/>
</dbReference>
<dbReference type="GO" id="GO:0006275">
    <property type="term" value="P:regulation of DNA replication"/>
    <property type="evidence" value="ECO:0007669"/>
    <property type="project" value="InterPro"/>
</dbReference>
<keyword evidence="1" id="KW-0963">Cytoplasm</keyword>
<dbReference type="PROSITE" id="PS01008">
    <property type="entry name" value="DNAA"/>
    <property type="match status" value="1"/>
</dbReference>
<dbReference type="Gene3D" id="3.30.300.180">
    <property type="match status" value="1"/>
</dbReference>
<comment type="function">
    <text evidence="7">Plays an essential role in the initiation and regulation of chromosomal replication. ATP-DnaA binds to the origin of replication (oriC) to initiate formation of the DNA replication initiation complex once per cell cycle. Binds the DnaA box (a 9 base pair repeat at the origin) and separates the double-stranded (ds)DNA. Forms a right-handed helical filament on oriC DNA; dsDNA binds to the exterior of the filament while single-stranded (ss)DNA is stabiized in the filament's interior. The ATP-DnaA-oriC complex binds and stabilizes one strand of the AT-rich DNA unwinding element (DUE), permitting loading of DNA polymerase. After initiation quickly degrades to an ADP-DnaA complex that is not apt for DNA replication. Binds acidic phospholipids.</text>
</comment>
<feature type="domain" description="AAA+ ATPase" evidence="9">
    <location>
        <begin position="171"/>
        <end position="330"/>
    </location>
</feature>
<dbReference type="GO" id="GO:0003688">
    <property type="term" value="F:DNA replication origin binding"/>
    <property type="evidence" value="ECO:0007669"/>
    <property type="project" value="InterPro"/>
</dbReference>
<dbReference type="SUPFAM" id="SSF52540">
    <property type="entry name" value="P-loop containing nucleoside triphosphate hydrolases"/>
    <property type="match status" value="1"/>
</dbReference>
<dbReference type="Pfam" id="PF00308">
    <property type="entry name" value="Bac_DnaA"/>
    <property type="match status" value="1"/>
</dbReference>
<dbReference type="InterPro" id="IPR038454">
    <property type="entry name" value="DnaA_N_sf"/>
</dbReference>
<evidence type="ECO:0000256" key="3">
    <source>
        <dbReference type="ARBA" id="ARBA00022741"/>
    </source>
</evidence>
<dbReference type="GO" id="GO:0005886">
    <property type="term" value="C:plasma membrane"/>
    <property type="evidence" value="ECO:0007669"/>
    <property type="project" value="TreeGrafter"/>
</dbReference>
<dbReference type="SUPFAM" id="SSF48295">
    <property type="entry name" value="TrpR-like"/>
    <property type="match status" value="1"/>
</dbReference>
<evidence type="ECO:0000313" key="12">
    <source>
        <dbReference type="Proteomes" id="UP000249130"/>
    </source>
</evidence>
<evidence type="ECO:0000256" key="4">
    <source>
        <dbReference type="ARBA" id="ARBA00022840"/>
    </source>
</evidence>
<dbReference type="RefSeq" id="WP_111420484.1">
    <property type="nucleotide sequence ID" value="NZ_NPEX01000137.1"/>
</dbReference>
<dbReference type="CDD" id="cd06571">
    <property type="entry name" value="Bac_DnaA_C"/>
    <property type="match status" value="1"/>
</dbReference>
<evidence type="ECO:0000259" key="9">
    <source>
        <dbReference type="SMART" id="SM00382"/>
    </source>
</evidence>
<organism evidence="11 12">
    <name type="scientific">Rhodoplanes roseus</name>
    <dbReference type="NCBI Taxonomy" id="29409"/>
    <lineage>
        <taxon>Bacteria</taxon>
        <taxon>Pseudomonadati</taxon>
        <taxon>Pseudomonadota</taxon>
        <taxon>Alphaproteobacteria</taxon>
        <taxon>Hyphomicrobiales</taxon>
        <taxon>Nitrobacteraceae</taxon>
        <taxon>Rhodoplanes</taxon>
    </lineage>
</organism>
<comment type="caution">
    <text evidence="11">The sequence shown here is derived from an EMBL/GenBank/DDBJ whole genome shotgun (WGS) entry which is preliminary data.</text>
</comment>
<dbReference type="InterPro" id="IPR018312">
    <property type="entry name" value="Chromosome_initiator_DnaA_CS"/>
</dbReference>
<keyword evidence="3 7" id="KW-0547">Nucleotide-binding</keyword>
<dbReference type="InterPro" id="IPR020591">
    <property type="entry name" value="Chromosome_initiator_DnaA-like"/>
</dbReference>
<evidence type="ECO:0000256" key="7">
    <source>
        <dbReference type="RuleBase" id="RU000577"/>
    </source>
</evidence>
<dbReference type="InterPro" id="IPR003593">
    <property type="entry name" value="AAA+_ATPase"/>
</dbReference>
<dbReference type="Gene3D" id="1.10.1750.10">
    <property type="match status" value="1"/>
</dbReference>
<evidence type="ECO:0000256" key="1">
    <source>
        <dbReference type="ARBA" id="ARBA00022490"/>
    </source>
</evidence>
<dbReference type="GO" id="GO:0005524">
    <property type="term" value="F:ATP binding"/>
    <property type="evidence" value="ECO:0007669"/>
    <property type="project" value="UniProtKB-KW"/>
</dbReference>
<dbReference type="PRINTS" id="PR00051">
    <property type="entry name" value="DNAA"/>
</dbReference>
<keyword evidence="2 7" id="KW-0235">DNA replication</keyword>
<dbReference type="InterPro" id="IPR013159">
    <property type="entry name" value="DnaA_C"/>
</dbReference>
<feature type="domain" description="Chromosomal replication initiator DnaA C-terminal" evidence="10">
    <location>
        <begin position="382"/>
        <end position="451"/>
    </location>
</feature>
<keyword evidence="5" id="KW-0446">Lipid-binding</keyword>
<dbReference type="Gene3D" id="3.40.50.300">
    <property type="entry name" value="P-loop containing nucleotide triphosphate hydrolases"/>
    <property type="match status" value="1"/>
</dbReference>
<gene>
    <name evidence="11" type="ORF">CH341_18495</name>
</gene>
<dbReference type="Proteomes" id="UP000249130">
    <property type="component" value="Unassembled WGS sequence"/>
</dbReference>
<dbReference type="InterPro" id="IPR024633">
    <property type="entry name" value="DnaA_N_dom"/>
</dbReference>
<evidence type="ECO:0000256" key="6">
    <source>
        <dbReference type="ARBA" id="ARBA00023125"/>
    </source>
</evidence>
<dbReference type="InterPro" id="IPR013317">
    <property type="entry name" value="DnaA_dom"/>
</dbReference>
<dbReference type="Pfam" id="PF11638">
    <property type="entry name" value="DnaA_N"/>
    <property type="match status" value="1"/>
</dbReference>
<dbReference type="GO" id="GO:0008289">
    <property type="term" value="F:lipid binding"/>
    <property type="evidence" value="ECO:0007669"/>
    <property type="project" value="UniProtKB-KW"/>
</dbReference>
<keyword evidence="6 7" id="KW-0238">DNA-binding</keyword>
<dbReference type="OrthoDB" id="9807019at2"/>
<dbReference type="PANTHER" id="PTHR30050:SF2">
    <property type="entry name" value="CHROMOSOMAL REPLICATION INITIATOR PROTEIN DNAA"/>
    <property type="match status" value="1"/>
</dbReference>
<dbReference type="Pfam" id="PF08299">
    <property type="entry name" value="Bac_DnaA_C"/>
    <property type="match status" value="1"/>
</dbReference>
<sequence length="476" mass="50817">MSIVITSTSPGAAPVLMARAAAAAWPQARAALRSAVGADAYDAWLGSLHLEALRGGTAHLTVPTRFLRTWIEQHHRDVILAALRKAGFAVDRVEIALRSVAIVTPARCRPHAGGGVPVGAPSADLPQSGVTAPVVVSSPLDGRMTFDTFAVGAANRLAHAAVRSVVEGRGEFLLLVVHGETGLGKTHLLQAAGHALAPGALYISAEQLRFSHDAASRAVPAAVWRSALVEAPVLMLDDLHILVRAGRALPAEVVHILDQRSFRALPTVVAVDLPVGKMEGEERLLSRLKGGLDVGLGLPEEALRRDIVITKLAAIAERHAGFVLPADVIDLLVTAIAKSPRDLEGALARLLLHRGADGAAPDLAAAERAIGDLVGVRRPNPSIETIQRVVGRRYHVTPLDIRSARRTANLVKPRQVAMWLAKTMTLRSLPEIGRRFGGRDHTTVLHAFRKIERLRDDDEELAAELQSLAQAIEREA</sequence>
<evidence type="ECO:0000259" key="10">
    <source>
        <dbReference type="SMART" id="SM00760"/>
    </source>
</evidence>
<dbReference type="PANTHER" id="PTHR30050">
    <property type="entry name" value="CHROMOSOMAL REPLICATION INITIATOR PROTEIN DNAA"/>
    <property type="match status" value="1"/>
</dbReference>
<dbReference type="Gene3D" id="1.10.8.60">
    <property type="match status" value="1"/>
</dbReference>
<dbReference type="SMART" id="SM00382">
    <property type="entry name" value="AAA"/>
    <property type="match status" value="1"/>
</dbReference>
<reference evidence="11 12" key="1">
    <citation type="submission" date="2017-07" db="EMBL/GenBank/DDBJ databases">
        <title>Draft Genome Sequences of Select Purple Nonsulfur Bacteria.</title>
        <authorList>
            <person name="Lasarre B."/>
            <person name="Mckinlay J.B."/>
        </authorList>
    </citation>
    <scope>NUCLEOTIDE SEQUENCE [LARGE SCALE GENOMIC DNA]</scope>
    <source>
        <strain evidence="11 12">DSM 5909</strain>
    </source>
</reference>
<protein>
    <recommendedName>
        <fullName evidence="7">Chromosomal replication initiator protein DnaA</fullName>
    </recommendedName>
</protein>
<evidence type="ECO:0000313" key="11">
    <source>
        <dbReference type="EMBL" id="RAI42650.1"/>
    </source>
</evidence>